<protein>
    <submittedName>
        <fullName evidence="2">Uncharacterized protein</fullName>
    </submittedName>
</protein>
<evidence type="ECO:0000313" key="3">
    <source>
        <dbReference type="Proteomes" id="UP000628775"/>
    </source>
</evidence>
<organism evidence="2 3">
    <name type="scientific">Pullulanibacillus camelliae</name>
    <dbReference type="NCBI Taxonomy" id="1707096"/>
    <lineage>
        <taxon>Bacteria</taxon>
        <taxon>Bacillati</taxon>
        <taxon>Bacillota</taxon>
        <taxon>Bacilli</taxon>
        <taxon>Bacillales</taxon>
        <taxon>Sporolactobacillaceae</taxon>
        <taxon>Pullulanibacillus</taxon>
    </lineage>
</organism>
<dbReference type="AlphaFoldDB" id="A0A8J2VQY1"/>
<reference evidence="2" key="2">
    <citation type="submission" date="2020-09" db="EMBL/GenBank/DDBJ databases">
        <authorList>
            <person name="Sun Q."/>
            <person name="Zhou Y."/>
        </authorList>
    </citation>
    <scope>NUCLEOTIDE SEQUENCE</scope>
    <source>
        <strain evidence="2">CGMCC 1.15371</strain>
    </source>
</reference>
<accession>A0A8J2VQY1</accession>
<dbReference type="EMBL" id="BMIR01000005">
    <property type="protein sequence ID" value="GGE37407.1"/>
    <property type="molecule type" value="Genomic_DNA"/>
</dbReference>
<gene>
    <name evidence="2" type="ORF">GCM10011391_15360</name>
</gene>
<evidence type="ECO:0000313" key="2">
    <source>
        <dbReference type="EMBL" id="GGE37407.1"/>
    </source>
</evidence>
<dbReference type="Proteomes" id="UP000628775">
    <property type="component" value="Unassembled WGS sequence"/>
</dbReference>
<evidence type="ECO:0000256" key="1">
    <source>
        <dbReference type="SAM" id="MobiDB-lite"/>
    </source>
</evidence>
<feature type="region of interest" description="Disordered" evidence="1">
    <location>
        <begin position="151"/>
        <end position="175"/>
    </location>
</feature>
<sequence length="175" mass="19564">MKICDENLDLTIEYAGLNVNNIQMNSGIFIGNNQSHHWRSHTKINNGLGMMRSSTLSHSLNMVIDNDIMDTVINETRTQQSLPAEKDSLPHTTTLHLNNINANALHQNATLSFGDNNQRDWRAHNKYNNGLGILTGSNKVKQSTSIIEDNDHIDTPIHDNGSSHTSASKEDVFFK</sequence>
<proteinExistence type="predicted"/>
<dbReference type="RefSeq" id="WP_188691647.1">
    <property type="nucleotide sequence ID" value="NZ_BMIR01000005.1"/>
</dbReference>
<keyword evidence="3" id="KW-1185">Reference proteome</keyword>
<comment type="caution">
    <text evidence="2">The sequence shown here is derived from an EMBL/GenBank/DDBJ whole genome shotgun (WGS) entry which is preliminary data.</text>
</comment>
<name>A0A8J2VQY1_9BACL</name>
<reference evidence="2" key="1">
    <citation type="journal article" date="2014" name="Int. J. Syst. Evol. Microbiol.">
        <title>Complete genome sequence of Corynebacterium casei LMG S-19264T (=DSM 44701T), isolated from a smear-ripened cheese.</title>
        <authorList>
            <consortium name="US DOE Joint Genome Institute (JGI-PGF)"/>
            <person name="Walter F."/>
            <person name="Albersmeier A."/>
            <person name="Kalinowski J."/>
            <person name="Ruckert C."/>
        </authorList>
    </citation>
    <scope>NUCLEOTIDE SEQUENCE</scope>
    <source>
        <strain evidence="2">CGMCC 1.15371</strain>
    </source>
</reference>